<dbReference type="SUPFAM" id="SSF51261">
    <property type="entry name" value="Duplicated hybrid motif"/>
    <property type="match status" value="1"/>
</dbReference>
<evidence type="ECO:0000256" key="7">
    <source>
        <dbReference type="SAM" id="MobiDB-lite"/>
    </source>
</evidence>
<dbReference type="InterPro" id="IPR050570">
    <property type="entry name" value="Cell_wall_metabolism_enzyme"/>
</dbReference>
<dbReference type="PROSITE" id="PS51257">
    <property type="entry name" value="PROKAR_LIPOPROTEIN"/>
    <property type="match status" value="1"/>
</dbReference>
<dbReference type="Pfam" id="PF01551">
    <property type="entry name" value="Peptidase_M23"/>
    <property type="match status" value="1"/>
</dbReference>
<dbReference type="Gene3D" id="2.70.70.10">
    <property type="entry name" value="Glucose Permease (Domain IIA)"/>
    <property type="match status" value="1"/>
</dbReference>
<evidence type="ECO:0000256" key="1">
    <source>
        <dbReference type="ARBA" id="ARBA00001947"/>
    </source>
</evidence>
<proteinExistence type="predicted"/>
<evidence type="ECO:0000313" key="9">
    <source>
        <dbReference type="EMBL" id="NML45390.1"/>
    </source>
</evidence>
<evidence type="ECO:0000256" key="3">
    <source>
        <dbReference type="ARBA" id="ARBA00022723"/>
    </source>
</evidence>
<dbReference type="Proteomes" id="UP000541185">
    <property type="component" value="Unassembled WGS sequence"/>
</dbReference>
<dbReference type="GO" id="GO:0046872">
    <property type="term" value="F:metal ion binding"/>
    <property type="evidence" value="ECO:0007669"/>
    <property type="project" value="UniProtKB-KW"/>
</dbReference>
<evidence type="ECO:0000259" key="8">
    <source>
        <dbReference type="Pfam" id="PF01551"/>
    </source>
</evidence>
<keyword evidence="3" id="KW-0479">Metal-binding</keyword>
<reference evidence="9 10" key="1">
    <citation type="submission" date="2020-04" db="EMBL/GenBank/DDBJ databases">
        <title>Ramlibacter sp. G-1-2-2 isolated from soil.</title>
        <authorList>
            <person name="Dahal R.H."/>
        </authorList>
    </citation>
    <scope>NUCLEOTIDE SEQUENCE [LARGE SCALE GENOMIC DNA]</scope>
    <source>
        <strain evidence="9 10">G-1-2-2</strain>
    </source>
</reference>
<keyword evidence="6" id="KW-0482">Metalloprotease</keyword>
<dbReference type="PANTHER" id="PTHR21666:SF288">
    <property type="entry name" value="CELL DIVISION PROTEIN YTFB"/>
    <property type="match status" value="1"/>
</dbReference>
<keyword evidence="5" id="KW-0862">Zinc</keyword>
<evidence type="ECO:0000256" key="5">
    <source>
        <dbReference type="ARBA" id="ARBA00022833"/>
    </source>
</evidence>
<comment type="caution">
    <text evidence="9">The sequence shown here is derived from an EMBL/GenBank/DDBJ whole genome shotgun (WGS) entry which is preliminary data.</text>
</comment>
<dbReference type="CDD" id="cd12797">
    <property type="entry name" value="M23_peptidase"/>
    <property type="match status" value="1"/>
</dbReference>
<dbReference type="InterPro" id="IPR011055">
    <property type="entry name" value="Dup_hybrid_motif"/>
</dbReference>
<evidence type="ECO:0000313" key="10">
    <source>
        <dbReference type="Proteomes" id="UP000541185"/>
    </source>
</evidence>
<organism evidence="9 10">
    <name type="scientific">Ramlibacter agri</name>
    <dbReference type="NCBI Taxonomy" id="2728837"/>
    <lineage>
        <taxon>Bacteria</taxon>
        <taxon>Pseudomonadati</taxon>
        <taxon>Pseudomonadota</taxon>
        <taxon>Betaproteobacteria</taxon>
        <taxon>Burkholderiales</taxon>
        <taxon>Comamonadaceae</taxon>
        <taxon>Ramlibacter</taxon>
    </lineage>
</organism>
<name>A0A848H7Q0_9BURK</name>
<evidence type="ECO:0000256" key="6">
    <source>
        <dbReference type="ARBA" id="ARBA00023049"/>
    </source>
</evidence>
<dbReference type="AlphaFoldDB" id="A0A848H7Q0"/>
<sequence>MKLRHVAIAAGVLLALQGCERAPVRTTVYRQPQEQQQPAAQAPAAQAPAPSAAAPTPPPHEAITMAVPGDAAGVEMLSHRTLRLPVQGVPASALVDTYSQSRGTHPHEAIDILAPRGTPVVAVDDGTIVKLFNSKPGGITVYEFDPDGRLSYYYAHLDRYAEGLHEGMQVKRGDLLGYVGSTGNADARTPHLHFAVFKLGPEKRWWEGTPVNPYSALRDAEPAGTVTASR</sequence>
<keyword evidence="4" id="KW-0378">Hydrolase</keyword>
<evidence type="ECO:0000256" key="4">
    <source>
        <dbReference type="ARBA" id="ARBA00022801"/>
    </source>
</evidence>
<dbReference type="InterPro" id="IPR016047">
    <property type="entry name" value="M23ase_b-sheet_dom"/>
</dbReference>
<dbReference type="GO" id="GO:0004222">
    <property type="term" value="F:metalloendopeptidase activity"/>
    <property type="evidence" value="ECO:0007669"/>
    <property type="project" value="TreeGrafter"/>
</dbReference>
<feature type="domain" description="M23ase beta-sheet core" evidence="8">
    <location>
        <begin position="106"/>
        <end position="213"/>
    </location>
</feature>
<feature type="region of interest" description="Disordered" evidence="7">
    <location>
        <begin position="30"/>
        <end position="62"/>
    </location>
</feature>
<dbReference type="RefSeq" id="WP_169419459.1">
    <property type="nucleotide sequence ID" value="NZ_JABBFX010000001.1"/>
</dbReference>
<dbReference type="EMBL" id="JABBFX010000001">
    <property type="protein sequence ID" value="NML45390.1"/>
    <property type="molecule type" value="Genomic_DNA"/>
</dbReference>
<evidence type="ECO:0000256" key="2">
    <source>
        <dbReference type="ARBA" id="ARBA00022670"/>
    </source>
</evidence>
<feature type="compositionally biased region" description="Low complexity" evidence="7">
    <location>
        <begin position="31"/>
        <end position="54"/>
    </location>
</feature>
<accession>A0A848H7Q0</accession>
<protein>
    <submittedName>
        <fullName evidence="9">M23 family metallopeptidase</fullName>
    </submittedName>
</protein>
<keyword evidence="2" id="KW-0645">Protease</keyword>
<comment type="cofactor">
    <cofactor evidence="1">
        <name>Zn(2+)</name>
        <dbReference type="ChEBI" id="CHEBI:29105"/>
    </cofactor>
</comment>
<keyword evidence="10" id="KW-1185">Reference proteome</keyword>
<dbReference type="PANTHER" id="PTHR21666">
    <property type="entry name" value="PEPTIDASE-RELATED"/>
    <property type="match status" value="1"/>
</dbReference>
<dbReference type="GO" id="GO:0006508">
    <property type="term" value="P:proteolysis"/>
    <property type="evidence" value="ECO:0007669"/>
    <property type="project" value="UniProtKB-KW"/>
</dbReference>
<gene>
    <name evidence="9" type="ORF">HHL11_16675</name>
</gene>